<keyword evidence="2" id="KW-1185">Reference proteome</keyword>
<organism evidence="1 2">
    <name type="scientific">Paenibacillus vortex V453</name>
    <dbReference type="NCBI Taxonomy" id="715225"/>
    <lineage>
        <taxon>Bacteria</taxon>
        <taxon>Bacillati</taxon>
        <taxon>Bacillota</taxon>
        <taxon>Bacilli</taxon>
        <taxon>Bacillales</taxon>
        <taxon>Paenibacillaceae</taxon>
        <taxon>Paenibacillus</taxon>
    </lineage>
</organism>
<evidence type="ECO:0000313" key="1">
    <source>
        <dbReference type="EMBL" id="EFU39327.1"/>
    </source>
</evidence>
<evidence type="ECO:0000313" key="2">
    <source>
        <dbReference type="Proteomes" id="UP000003094"/>
    </source>
</evidence>
<gene>
    <name evidence="1" type="ORF">PVOR_25248</name>
</gene>
<name>A0A2R9SPL0_9BACL</name>
<dbReference type="KEGG" id="pvo:PVOR_25248"/>
<accession>A0A2R9SPL0</accession>
<reference evidence="1 2" key="1">
    <citation type="journal article" date="2010" name="BMC Genomics">
        <title>Genome sequence of the pattern forming Paenibacillus vortex bacterium reveals potential for thriving in complex environments.</title>
        <authorList>
            <person name="Sirota-Madi A."/>
            <person name="Olender T."/>
            <person name="Helman Y."/>
            <person name="Ingham C."/>
            <person name="Brainis I."/>
            <person name="Roth D."/>
            <person name="Hagi E."/>
            <person name="Brodsky L."/>
            <person name="Leshkowitz D."/>
            <person name="Galatenko V."/>
            <person name="Nikolaev V."/>
            <person name="Mugasimangalam R.C."/>
            <person name="Bransburg-Zabary S."/>
            <person name="Gutnick D.L."/>
            <person name="Lancet D."/>
            <person name="Ben-Jacob E."/>
        </authorList>
    </citation>
    <scope>NUCLEOTIDE SEQUENCE [LARGE SCALE GENOMIC DNA]</scope>
    <source>
        <strain evidence="1 2">V453</strain>
    </source>
</reference>
<sequence length="71" mass="7714">MAILSSGPIENSAINGMRSTQQITVIIENRDLVNSATVLIQGYALNGTRTLYVLELLVALPNQVDNKKLLC</sequence>
<dbReference type="AlphaFoldDB" id="A0A2R9SPL0"/>
<dbReference type="Proteomes" id="UP000003094">
    <property type="component" value="Unassembled WGS sequence"/>
</dbReference>
<protein>
    <submittedName>
        <fullName evidence="1">Uncharacterized protein</fullName>
    </submittedName>
</protein>
<dbReference type="RefSeq" id="WP_006211799.1">
    <property type="nucleotide sequence ID" value="NZ_ADHJ01000041.1"/>
</dbReference>
<dbReference type="EMBL" id="ADHJ01000041">
    <property type="protein sequence ID" value="EFU39327.1"/>
    <property type="molecule type" value="Genomic_DNA"/>
</dbReference>
<proteinExistence type="predicted"/>
<comment type="caution">
    <text evidence="1">The sequence shown here is derived from an EMBL/GenBank/DDBJ whole genome shotgun (WGS) entry which is preliminary data.</text>
</comment>